<dbReference type="InterPro" id="IPR050169">
    <property type="entry name" value="Krueppel_C2H2_ZnF"/>
</dbReference>
<dbReference type="SUPFAM" id="SSF109640">
    <property type="entry name" value="KRAB domain (Kruppel-associated box)"/>
    <property type="match status" value="1"/>
</dbReference>
<evidence type="ECO:0000259" key="2">
    <source>
        <dbReference type="PROSITE" id="PS50805"/>
    </source>
</evidence>
<gene>
    <name evidence="4" type="primary">LOC103269747</name>
</gene>
<feature type="compositionally biased region" description="Polar residues" evidence="1">
    <location>
        <begin position="17"/>
        <end position="26"/>
    </location>
</feature>
<dbReference type="CDD" id="cd07765">
    <property type="entry name" value="KRAB_A-box"/>
    <property type="match status" value="1"/>
</dbReference>
<evidence type="ECO:0000256" key="1">
    <source>
        <dbReference type="SAM" id="MobiDB-lite"/>
    </source>
</evidence>
<dbReference type="KEGG" id="csyr:103269747"/>
<dbReference type="Gene3D" id="6.10.140.140">
    <property type="match status" value="1"/>
</dbReference>
<accession>A0A3Q0E9T9</accession>
<dbReference type="RefSeq" id="XP_021572894.1">
    <property type="nucleotide sequence ID" value="XM_021717219.1"/>
</dbReference>
<dbReference type="InterPro" id="IPR036051">
    <property type="entry name" value="KRAB_dom_sf"/>
</dbReference>
<organism evidence="3 4">
    <name type="scientific">Carlito syrichta</name>
    <name type="common">Philippine tarsier</name>
    <name type="synonym">Tarsius syrichta</name>
    <dbReference type="NCBI Taxonomy" id="1868482"/>
    <lineage>
        <taxon>Eukaryota</taxon>
        <taxon>Metazoa</taxon>
        <taxon>Chordata</taxon>
        <taxon>Craniata</taxon>
        <taxon>Vertebrata</taxon>
        <taxon>Euteleostomi</taxon>
        <taxon>Mammalia</taxon>
        <taxon>Eutheria</taxon>
        <taxon>Euarchontoglires</taxon>
        <taxon>Primates</taxon>
        <taxon>Haplorrhini</taxon>
        <taxon>Tarsiiformes</taxon>
        <taxon>Tarsiidae</taxon>
        <taxon>Carlito</taxon>
    </lineage>
</organism>
<protein>
    <submittedName>
        <fullName evidence="4">Zinc finger protein 28 homolog</fullName>
    </submittedName>
</protein>
<sequence length="266" mass="29906">MPCEGTPPQPRGMPELSGSTETSPEVIQTPEFPACAARHRTFRSSPQLPPRLIASPVNQDQRGGVRSLIQSADADSETVQSEHSRKREGGFRALAGLFVSCTCGNAGLLTFRDVSIEFSEEEWVFLDPTQRVLYRNVMLENHRNLVFLGLTASKPDLITCLEQRKEPWKMKKHSTSAKPPGLAVSKPDLIMCLEQRKESWNVKRHGTLPKLPAVTFPYTEDLLPEESIEDSLTKVSLGKYEKFGLEILHFKKSWESLNEGERQVEC</sequence>
<dbReference type="Proteomes" id="UP000189704">
    <property type="component" value="Unplaced"/>
</dbReference>
<dbReference type="PROSITE" id="PS50805">
    <property type="entry name" value="KRAB"/>
    <property type="match status" value="1"/>
</dbReference>
<feature type="region of interest" description="Disordered" evidence="1">
    <location>
        <begin position="1"/>
        <end position="26"/>
    </location>
</feature>
<dbReference type="PANTHER" id="PTHR23232">
    <property type="entry name" value="KRAB DOMAIN C2H2 ZINC FINGER"/>
    <property type="match status" value="1"/>
</dbReference>
<dbReference type="GO" id="GO:0006355">
    <property type="term" value="P:regulation of DNA-templated transcription"/>
    <property type="evidence" value="ECO:0007669"/>
    <property type="project" value="InterPro"/>
</dbReference>
<keyword evidence="3" id="KW-1185">Reference proteome</keyword>
<dbReference type="GeneID" id="103269747"/>
<dbReference type="Pfam" id="PF01352">
    <property type="entry name" value="KRAB"/>
    <property type="match status" value="1"/>
</dbReference>
<proteinExistence type="predicted"/>
<evidence type="ECO:0000313" key="4">
    <source>
        <dbReference type="RefSeq" id="XP_021572894.1"/>
    </source>
</evidence>
<name>A0A3Q0E9T9_CARSF</name>
<dbReference type="SMART" id="SM00349">
    <property type="entry name" value="KRAB"/>
    <property type="match status" value="1"/>
</dbReference>
<feature type="domain" description="KRAB" evidence="2">
    <location>
        <begin position="109"/>
        <end position="180"/>
    </location>
</feature>
<dbReference type="InterPro" id="IPR001909">
    <property type="entry name" value="KRAB"/>
</dbReference>
<evidence type="ECO:0000313" key="3">
    <source>
        <dbReference type="Proteomes" id="UP000189704"/>
    </source>
</evidence>
<feature type="compositionally biased region" description="Pro residues" evidence="1">
    <location>
        <begin position="1"/>
        <end position="11"/>
    </location>
</feature>
<reference evidence="4" key="1">
    <citation type="submission" date="2025-08" db="UniProtKB">
        <authorList>
            <consortium name="RefSeq"/>
        </authorList>
    </citation>
    <scope>IDENTIFICATION</scope>
</reference>
<feature type="region of interest" description="Disordered" evidence="1">
    <location>
        <begin position="39"/>
        <end position="64"/>
    </location>
</feature>
<dbReference type="AlphaFoldDB" id="A0A3Q0E9T9"/>
<dbReference type="PANTHER" id="PTHR23232:SF158">
    <property type="entry name" value="KRAB DOMAIN-CONTAINING PROTEIN 5"/>
    <property type="match status" value="1"/>
</dbReference>